<reference evidence="2 3" key="1">
    <citation type="submission" date="2017-03" db="EMBL/GenBank/DDBJ databases">
        <title>Genome Survey of Euroglyphus maynei.</title>
        <authorList>
            <person name="Arlian L.G."/>
            <person name="Morgan M.S."/>
            <person name="Rider S.D."/>
        </authorList>
    </citation>
    <scope>NUCLEOTIDE SEQUENCE [LARGE SCALE GENOMIC DNA]</scope>
    <source>
        <strain evidence="2">Arlian Lab</strain>
        <tissue evidence="2">Whole body</tissue>
    </source>
</reference>
<dbReference type="AlphaFoldDB" id="A0A1Y3B7H0"/>
<dbReference type="EMBL" id="MUJZ01035807">
    <property type="protein sequence ID" value="OTF76779.1"/>
    <property type="molecule type" value="Genomic_DNA"/>
</dbReference>
<name>A0A1Y3B7H0_EURMA</name>
<protein>
    <submittedName>
        <fullName evidence="2">Uncharacterized protein</fullName>
    </submittedName>
</protein>
<dbReference type="Proteomes" id="UP000194236">
    <property type="component" value="Unassembled WGS sequence"/>
</dbReference>
<gene>
    <name evidence="2" type="ORF">BLA29_015140</name>
</gene>
<feature type="region of interest" description="Disordered" evidence="1">
    <location>
        <begin position="1"/>
        <end position="25"/>
    </location>
</feature>
<comment type="caution">
    <text evidence="2">The sequence shown here is derived from an EMBL/GenBank/DDBJ whole genome shotgun (WGS) entry which is preliminary data.</text>
</comment>
<accession>A0A1Y3B7H0</accession>
<organism evidence="2 3">
    <name type="scientific">Euroglyphus maynei</name>
    <name type="common">Mayne's house dust mite</name>
    <dbReference type="NCBI Taxonomy" id="6958"/>
    <lineage>
        <taxon>Eukaryota</taxon>
        <taxon>Metazoa</taxon>
        <taxon>Ecdysozoa</taxon>
        <taxon>Arthropoda</taxon>
        <taxon>Chelicerata</taxon>
        <taxon>Arachnida</taxon>
        <taxon>Acari</taxon>
        <taxon>Acariformes</taxon>
        <taxon>Sarcoptiformes</taxon>
        <taxon>Astigmata</taxon>
        <taxon>Psoroptidia</taxon>
        <taxon>Analgoidea</taxon>
        <taxon>Pyroglyphidae</taxon>
        <taxon>Pyroglyphinae</taxon>
        <taxon>Euroglyphus</taxon>
    </lineage>
</organism>
<keyword evidence="3" id="KW-1185">Reference proteome</keyword>
<evidence type="ECO:0000313" key="3">
    <source>
        <dbReference type="Proteomes" id="UP000194236"/>
    </source>
</evidence>
<proteinExistence type="predicted"/>
<evidence type="ECO:0000313" key="2">
    <source>
        <dbReference type="EMBL" id="OTF76779.1"/>
    </source>
</evidence>
<sequence length="50" mass="5741">MNQQQSMDDPTAINGGQDDNDDDDFTKLKNTIEQRINDIRTTIESRCLII</sequence>
<evidence type="ECO:0000256" key="1">
    <source>
        <dbReference type="SAM" id="MobiDB-lite"/>
    </source>
</evidence>